<evidence type="ECO:0000256" key="6">
    <source>
        <dbReference type="ARBA" id="ARBA00023002"/>
    </source>
</evidence>
<keyword evidence="8" id="KW-0676">Redox-active center</keyword>
<sequence>MSTLKAGAKAPSFTTLNQDGEKVSLKDLAGKKGLVLYFYPKDQTPGCTTEACDFRDNFARLKKEGYNVVGVSKDTVKSHQKFIEKQELNFTLLSDEDGSICEAYGVWQLKKFMGREFMGILRTTFLIGADLKILKVYPKVSVKGHVDEILGDIKALGKK</sequence>
<dbReference type="PROSITE" id="PS51352">
    <property type="entry name" value="THIOREDOXIN_2"/>
    <property type="match status" value="1"/>
</dbReference>
<keyword evidence="16" id="KW-1185">Reference proteome</keyword>
<evidence type="ECO:0000256" key="11">
    <source>
        <dbReference type="ARBA" id="ARBA00042639"/>
    </source>
</evidence>
<evidence type="ECO:0000256" key="10">
    <source>
        <dbReference type="ARBA" id="ARBA00038489"/>
    </source>
</evidence>
<keyword evidence="6" id="KW-0560">Oxidoreductase</keyword>
<evidence type="ECO:0000256" key="12">
    <source>
        <dbReference type="ARBA" id="ARBA00049091"/>
    </source>
</evidence>
<dbReference type="InterPro" id="IPR036249">
    <property type="entry name" value="Thioredoxin-like_sf"/>
</dbReference>
<dbReference type="PIRSF" id="PIRSF000239">
    <property type="entry name" value="AHPC"/>
    <property type="match status" value="1"/>
</dbReference>
<evidence type="ECO:0000256" key="8">
    <source>
        <dbReference type="ARBA" id="ARBA00023284"/>
    </source>
</evidence>
<evidence type="ECO:0000313" key="15">
    <source>
        <dbReference type="EMBL" id="PJZ75446.1"/>
    </source>
</evidence>
<keyword evidence="5" id="KW-0049">Antioxidant</keyword>
<organism evidence="15 16">
    <name type="scientific">Leptospira neocaledonica</name>
    <dbReference type="NCBI Taxonomy" id="2023192"/>
    <lineage>
        <taxon>Bacteria</taxon>
        <taxon>Pseudomonadati</taxon>
        <taxon>Spirochaetota</taxon>
        <taxon>Spirochaetia</taxon>
        <taxon>Leptospirales</taxon>
        <taxon>Leptospiraceae</taxon>
        <taxon>Leptospira</taxon>
    </lineage>
</organism>
<evidence type="ECO:0000256" key="2">
    <source>
        <dbReference type="ARBA" id="ARBA00011245"/>
    </source>
</evidence>
<keyword evidence="4 15" id="KW-0575">Peroxidase</keyword>
<evidence type="ECO:0000313" key="16">
    <source>
        <dbReference type="Proteomes" id="UP000231843"/>
    </source>
</evidence>
<evidence type="ECO:0000259" key="14">
    <source>
        <dbReference type="PROSITE" id="PS51352"/>
    </source>
</evidence>
<gene>
    <name evidence="15" type="ORF">CH365_19105</name>
</gene>
<dbReference type="RefSeq" id="WP_100770140.1">
    <property type="nucleotide sequence ID" value="NZ_NPEA01000013.1"/>
</dbReference>
<comment type="catalytic activity">
    <reaction evidence="12">
        <text>a hydroperoxide + [thioredoxin]-dithiol = an alcohol + [thioredoxin]-disulfide + H2O</text>
        <dbReference type="Rhea" id="RHEA:62620"/>
        <dbReference type="Rhea" id="RHEA-COMP:10698"/>
        <dbReference type="Rhea" id="RHEA-COMP:10700"/>
        <dbReference type="ChEBI" id="CHEBI:15377"/>
        <dbReference type="ChEBI" id="CHEBI:29950"/>
        <dbReference type="ChEBI" id="CHEBI:30879"/>
        <dbReference type="ChEBI" id="CHEBI:35924"/>
        <dbReference type="ChEBI" id="CHEBI:50058"/>
        <dbReference type="EC" id="1.11.1.24"/>
    </reaction>
</comment>
<dbReference type="GO" id="GO:0045454">
    <property type="term" value="P:cell redox homeostasis"/>
    <property type="evidence" value="ECO:0007669"/>
    <property type="project" value="TreeGrafter"/>
</dbReference>
<evidence type="ECO:0000256" key="13">
    <source>
        <dbReference type="PIRSR" id="PIRSR000239-1"/>
    </source>
</evidence>
<dbReference type="Proteomes" id="UP000231843">
    <property type="component" value="Unassembled WGS sequence"/>
</dbReference>
<evidence type="ECO:0000256" key="9">
    <source>
        <dbReference type="ARBA" id="ARBA00032824"/>
    </source>
</evidence>
<dbReference type="GO" id="GO:0008379">
    <property type="term" value="F:thioredoxin peroxidase activity"/>
    <property type="evidence" value="ECO:0007669"/>
    <property type="project" value="TreeGrafter"/>
</dbReference>
<dbReference type="EC" id="1.11.1.24" evidence="3"/>
<dbReference type="GO" id="GO:0005737">
    <property type="term" value="C:cytoplasm"/>
    <property type="evidence" value="ECO:0007669"/>
    <property type="project" value="TreeGrafter"/>
</dbReference>
<dbReference type="FunFam" id="3.40.30.10:FF:000007">
    <property type="entry name" value="Thioredoxin-dependent thiol peroxidase"/>
    <property type="match status" value="1"/>
</dbReference>
<dbReference type="InterPro" id="IPR013766">
    <property type="entry name" value="Thioredoxin_domain"/>
</dbReference>
<comment type="subunit">
    <text evidence="2">Monomer.</text>
</comment>
<dbReference type="GO" id="GO:0034599">
    <property type="term" value="P:cellular response to oxidative stress"/>
    <property type="evidence" value="ECO:0007669"/>
    <property type="project" value="TreeGrafter"/>
</dbReference>
<comment type="function">
    <text evidence="1">Thiol-specific peroxidase that catalyzes the reduction of hydrogen peroxide and organic hydroperoxides to water and alcohols, respectively. Plays a role in cell protection against oxidative stress by detoxifying peroxides and as sensor of hydrogen peroxide-mediated signaling events.</text>
</comment>
<feature type="domain" description="Thioredoxin" evidence="14">
    <location>
        <begin position="4"/>
        <end position="158"/>
    </location>
</feature>
<reference evidence="15 16" key="1">
    <citation type="submission" date="2017-07" db="EMBL/GenBank/DDBJ databases">
        <title>Leptospira spp. isolated from tropical soils.</title>
        <authorList>
            <person name="Thibeaux R."/>
            <person name="Iraola G."/>
            <person name="Ferres I."/>
            <person name="Bierque E."/>
            <person name="Girault D."/>
            <person name="Soupe-Gilbert M.-E."/>
            <person name="Picardeau M."/>
            <person name="Goarant C."/>
        </authorList>
    </citation>
    <scope>NUCLEOTIDE SEQUENCE [LARGE SCALE GENOMIC DNA]</scope>
    <source>
        <strain evidence="15 16">ES4-C-A1</strain>
    </source>
</reference>
<dbReference type="CDD" id="cd03017">
    <property type="entry name" value="PRX_BCP"/>
    <property type="match status" value="1"/>
</dbReference>
<dbReference type="Gene3D" id="3.40.30.10">
    <property type="entry name" value="Glutaredoxin"/>
    <property type="match status" value="1"/>
</dbReference>
<name>A0A2M9ZTQ8_9LEPT</name>
<evidence type="ECO:0000256" key="3">
    <source>
        <dbReference type="ARBA" id="ARBA00013017"/>
    </source>
</evidence>
<evidence type="ECO:0000256" key="1">
    <source>
        <dbReference type="ARBA" id="ARBA00003330"/>
    </source>
</evidence>
<dbReference type="NCBIfam" id="NF006960">
    <property type="entry name" value="PRK09437.1"/>
    <property type="match status" value="1"/>
</dbReference>
<evidence type="ECO:0000256" key="7">
    <source>
        <dbReference type="ARBA" id="ARBA00023157"/>
    </source>
</evidence>
<dbReference type="InterPro" id="IPR050924">
    <property type="entry name" value="Peroxiredoxin_BCP/PrxQ"/>
</dbReference>
<feature type="active site" description="Cysteine sulfenic acid (-SOH) intermediate; for peroxidase activity" evidence="13">
    <location>
        <position position="47"/>
    </location>
</feature>
<evidence type="ECO:0000256" key="5">
    <source>
        <dbReference type="ARBA" id="ARBA00022862"/>
    </source>
</evidence>
<accession>A0A2M9ZTQ8</accession>
<keyword evidence="7" id="KW-1015">Disulfide bond</keyword>
<comment type="caution">
    <text evidence="15">The sequence shown here is derived from an EMBL/GenBank/DDBJ whole genome shotgun (WGS) entry which is preliminary data.</text>
</comment>
<dbReference type="PANTHER" id="PTHR42801">
    <property type="entry name" value="THIOREDOXIN-DEPENDENT PEROXIDE REDUCTASE"/>
    <property type="match status" value="1"/>
</dbReference>
<dbReference type="InterPro" id="IPR024706">
    <property type="entry name" value="Peroxiredoxin_AhpC-typ"/>
</dbReference>
<protein>
    <recommendedName>
        <fullName evidence="3">thioredoxin-dependent peroxiredoxin</fullName>
        <ecNumber evidence="3">1.11.1.24</ecNumber>
    </recommendedName>
    <alternativeName>
        <fullName evidence="9">Thioredoxin peroxidase</fullName>
    </alternativeName>
    <alternativeName>
        <fullName evidence="11">Thioredoxin-dependent peroxiredoxin Bcp</fullName>
    </alternativeName>
</protein>
<comment type="similarity">
    <text evidence="10">Belongs to the peroxiredoxin family. BCP/PrxQ subfamily.</text>
</comment>
<dbReference type="PANTHER" id="PTHR42801:SF4">
    <property type="entry name" value="AHPC_TSA FAMILY PROTEIN"/>
    <property type="match status" value="1"/>
</dbReference>
<dbReference type="Pfam" id="PF00578">
    <property type="entry name" value="AhpC-TSA"/>
    <property type="match status" value="1"/>
</dbReference>
<dbReference type="InterPro" id="IPR000866">
    <property type="entry name" value="AhpC/TSA"/>
</dbReference>
<evidence type="ECO:0000256" key="4">
    <source>
        <dbReference type="ARBA" id="ARBA00022559"/>
    </source>
</evidence>
<proteinExistence type="inferred from homology"/>
<dbReference type="EMBL" id="NPEA01000013">
    <property type="protein sequence ID" value="PJZ75446.1"/>
    <property type="molecule type" value="Genomic_DNA"/>
</dbReference>
<dbReference type="SUPFAM" id="SSF52833">
    <property type="entry name" value="Thioredoxin-like"/>
    <property type="match status" value="1"/>
</dbReference>
<dbReference type="OrthoDB" id="9812811at2"/>
<dbReference type="AlphaFoldDB" id="A0A2M9ZTQ8"/>